<comment type="caution">
    <text evidence="2">The sequence shown here is derived from an EMBL/GenBank/DDBJ whole genome shotgun (WGS) entry which is preliminary data.</text>
</comment>
<evidence type="ECO:0000313" key="2">
    <source>
        <dbReference type="EMBL" id="MBY6139034.1"/>
    </source>
</evidence>
<proteinExistence type="predicted"/>
<dbReference type="RefSeq" id="WP_222504566.1">
    <property type="nucleotide sequence ID" value="NZ_JAHVJA010000002.1"/>
</dbReference>
<accession>A0ABS7NCV0</accession>
<gene>
    <name evidence="2" type="ORF">KUV26_06245</name>
</gene>
<protein>
    <recommendedName>
        <fullName evidence="1">DUF6455 domain-containing protein</fullName>
    </recommendedName>
</protein>
<name>A0ABS7NCV0_9RHOB</name>
<dbReference type="EMBL" id="JAHVJA010000002">
    <property type="protein sequence ID" value="MBY6139034.1"/>
    <property type="molecule type" value="Genomic_DNA"/>
</dbReference>
<keyword evidence="3" id="KW-1185">Reference proteome</keyword>
<evidence type="ECO:0000259" key="1">
    <source>
        <dbReference type="Pfam" id="PF20056"/>
    </source>
</evidence>
<dbReference type="InterPro" id="IPR045601">
    <property type="entry name" value="DUF6455"/>
</dbReference>
<feature type="domain" description="DUF6455" evidence="1">
    <location>
        <begin position="1"/>
        <end position="83"/>
    </location>
</feature>
<organism evidence="2 3">
    <name type="scientific">Leisingera daeponensis</name>
    <dbReference type="NCBI Taxonomy" id="405746"/>
    <lineage>
        <taxon>Bacteria</taxon>
        <taxon>Pseudomonadati</taxon>
        <taxon>Pseudomonadota</taxon>
        <taxon>Alphaproteobacteria</taxon>
        <taxon>Rhodobacterales</taxon>
        <taxon>Roseobacteraceae</taxon>
        <taxon>Leisingera</taxon>
    </lineage>
</organism>
<reference evidence="2 3" key="1">
    <citation type="submission" date="2021-06" db="EMBL/GenBank/DDBJ databases">
        <title>50 bacteria genomes isolated from Dapeng, Shenzhen, China.</title>
        <authorList>
            <person name="Zheng W."/>
            <person name="Yu S."/>
            <person name="Huang Y."/>
        </authorList>
    </citation>
    <scope>NUCLEOTIDE SEQUENCE [LARGE SCALE GENOMIC DNA]</scope>
    <source>
        <strain evidence="2 3">DP1N14-2</strain>
    </source>
</reference>
<dbReference type="Proteomes" id="UP000766629">
    <property type="component" value="Unassembled WGS sequence"/>
</dbReference>
<dbReference type="Pfam" id="PF20056">
    <property type="entry name" value="DUF6455"/>
    <property type="match status" value="1"/>
</dbReference>
<evidence type="ECO:0000313" key="3">
    <source>
        <dbReference type="Proteomes" id="UP000766629"/>
    </source>
</evidence>
<sequence length="86" mass="9019">MQPLGNPLYHLRLMARMGQSAGADLSAALAAGDISPEGWAEMITRCRGCAAPNQCAAFLAARGHAAGPMPGCRNADALIQLKERRT</sequence>